<dbReference type="Pfam" id="PF00300">
    <property type="entry name" value="His_Phos_1"/>
    <property type="match status" value="1"/>
</dbReference>
<name>A0A5B1CNX1_9BACT</name>
<dbReference type="Gene3D" id="3.40.50.1240">
    <property type="entry name" value="Phosphoglycerate mutase-like"/>
    <property type="match status" value="1"/>
</dbReference>
<evidence type="ECO:0000313" key="3">
    <source>
        <dbReference type="Proteomes" id="UP000322699"/>
    </source>
</evidence>
<dbReference type="InterPro" id="IPR013078">
    <property type="entry name" value="His_Pase_superF_clade-1"/>
</dbReference>
<feature type="region of interest" description="Disordered" evidence="1">
    <location>
        <begin position="1"/>
        <end position="27"/>
    </location>
</feature>
<dbReference type="Proteomes" id="UP000322699">
    <property type="component" value="Unassembled WGS sequence"/>
</dbReference>
<dbReference type="InterPro" id="IPR029033">
    <property type="entry name" value="His_PPase_superfam"/>
</dbReference>
<sequence length="166" mass="18557">MRHAKSDWDDRSLSDHDRPLNRRGKGDAPRMARWLHSIDSVPDVILCSSATRTMQTADLMLPLWENRPKLTVCESLYLSSPETIFNLIGEALQSTSRLLVIAHNPGISSITSHLADQSIQMPTAAVAVFAGQDAEADQANRWQYQTWMRPKALPSLDDTQTDSQSL</sequence>
<gene>
    <name evidence="2" type="ORF">LF1_46330</name>
</gene>
<dbReference type="CDD" id="cd07067">
    <property type="entry name" value="HP_PGM_like"/>
    <property type="match status" value="1"/>
</dbReference>
<dbReference type="AlphaFoldDB" id="A0A5B1CNX1"/>
<dbReference type="PANTHER" id="PTHR47623:SF1">
    <property type="entry name" value="OS09G0287300 PROTEIN"/>
    <property type="match status" value="1"/>
</dbReference>
<keyword evidence="3" id="KW-1185">Reference proteome</keyword>
<reference evidence="2 3" key="1">
    <citation type="submission" date="2019-08" db="EMBL/GenBank/DDBJ databases">
        <title>Deep-cultivation of Planctomycetes and their phenomic and genomic characterization uncovers novel biology.</title>
        <authorList>
            <person name="Wiegand S."/>
            <person name="Jogler M."/>
            <person name="Boedeker C."/>
            <person name="Pinto D."/>
            <person name="Vollmers J."/>
            <person name="Rivas-Marin E."/>
            <person name="Kohn T."/>
            <person name="Peeters S.H."/>
            <person name="Heuer A."/>
            <person name="Rast P."/>
            <person name="Oberbeckmann S."/>
            <person name="Bunk B."/>
            <person name="Jeske O."/>
            <person name="Meyerdierks A."/>
            <person name="Storesund J.E."/>
            <person name="Kallscheuer N."/>
            <person name="Luecker S."/>
            <person name="Lage O.M."/>
            <person name="Pohl T."/>
            <person name="Merkel B.J."/>
            <person name="Hornburger P."/>
            <person name="Mueller R.-W."/>
            <person name="Bruemmer F."/>
            <person name="Labrenz M."/>
            <person name="Spormann A.M."/>
            <person name="Op Den Camp H."/>
            <person name="Overmann J."/>
            <person name="Amann R."/>
            <person name="Jetten M.S.M."/>
            <person name="Mascher T."/>
            <person name="Medema M.H."/>
            <person name="Devos D.P."/>
            <person name="Kaster A.-K."/>
            <person name="Ovreas L."/>
            <person name="Rohde M."/>
            <person name="Galperin M.Y."/>
            <person name="Jogler C."/>
        </authorList>
    </citation>
    <scope>NUCLEOTIDE SEQUENCE [LARGE SCALE GENOMIC DNA]</scope>
    <source>
        <strain evidence="2 3">LF1</strain>
    </source>
</reference>
<evidence type="ECO:0000256" key="1">
    <source>
        <dbReference type="SAM" id="MobiDB-lite"/>
    </source>
</evidence>
<accession>A0A5B1CNX1</accession>
<protein>
    <submittedName>
        <fullName evidence="2">Phosphohistidine phosphatase</fullName>
    </submittedName>
</protein>
<proteinExistence type="predicted"/>
<dbReference type="SUPFAM" id="SSF53254">
    <property type="entry name" value="Phosphoglycerate mutase-like"/>
    <property type="match status" value="1"/>
</dbReference>
<comment type="caution">
    <text evidence="2">The sequence shown here is derived from an EMBL/GenBank/DDBJ whole genome shotgun (WGS) entry which is preliminary data.</text>
</comment>
<dbReference type="PANTHER" id="PTHR47623">
    <property type="entry name" value="OS09G0287300 PROTEIN"/>
    <property type="match status" value="1"/>
</dbReference>
<evidence type="ECO:0000313" key="2">
    <source>
        <dbReference type="EMBL" id="KAA1262072.1"/>
    </source>
</evidence>
<dbReference type="EMBL" id="VRLW01000001">
    <property type="protein sequence ID" value="KAA1262072.1"/>
    <property type="molecule type" value="Genomic_DNA"/>
</dbReference>
<organism evidence="2 3">
    <name type="scientific">Rubripirellula obstinata</name>
    <dbReference type="NCBI Taxonomy" id="406547"/>
    <lineage>
        <taxon>Bacteria</taxon>
        <taxon>Pseudomonadati</taxon>
        <taxon>Planctomycetota</taxon>
        <taxon>Planctomycetia</taxon>
        <taxon>Pirellulales</taxon>
        <taxon>Pirellulaceae</taxon>
        <taxon>Rubripirellula</taxon>
    </lineage>
</organism>